<proteinExistence type="predicted"/>
<organism evidence="1 2">
    <name type="scientific">Bifidobacterium pseudocatenulatum DSM 20438 = JCM 1200 = LMG 10505</name>
    <dbReference type="NCBI Taxonomy" id="547043"/>
    <lineage>
        <taxon>Bacteria</taxon>
        <taxon>Bacillati</taxon>
        <taxon>Actinomycetota</taxon>
        <taxon>Actinomycetes</taxon>
        <taxon>Bifidobacteriales</taxon>
        <taxon>Bifidobacteriaceae</taxon>
        <taxon>Bifidobacterium</taxon>
    </lineage>
</organism>
<evidence type="ECO:0000313" key="2">
    <source>
        <dbReference type="Proteomes" id="UP000003875"/>
    </source>
</evidence>
<protein>
    <submittedName>
        <fullName evidence="1">Uncharacterized protein</fullName>
    </submittedName>
</protein>
<comment type="caution">
    <text evidence="1">The sequence shown here is derived from an EMBL/GenBank/DDBJ whole genome shotgun (WGS) entry which is preliminary data.</text>
</comment>
<sequence>MQIQSPRLIDSACEFCCNSEAFSWQQGRLQAAGGIPRHLHIHRKKRWQSCLHAVFPMSPYV</sequence>
<reference evidence="1 2" key="2">
    <citation type="submission" date="2009-02" db="EMBL/GenBank/DDBJ databases">
        <authorList>
            <person name="Fulton L."/>
            <person name="Clifton S."/>
            <person name="Fulton B."/>
            <person name="Xu J."/>
            <person name="Minx P."/>
            <person name="Pepin K.H."/>
            <person name="Johnson M."/>
            <person name="Bhonagiri V."/>
            <person name="Nash W.E."/>
            <person name="Mardis E.R."/>
            <person name="Wilson R.K."/>
        </authorList>
    </citation>
    <scope>NUCLEOTIDE SEQUENCE [LARGE SCALE GENOMIC DNA]</scope>
    <source>
        <strain evidence="1 2">DSM 20438</strain>
    </source>
</reference>
<evidence type="ECO:0000313" key="1">
    <source>
        <dbReference type="EMBL" id="EEG71890.1"/>
    </source>
</evidence>
<name>C0BQX7_BIFPS</name>
<accession>C0BQX7</accession>
<gene>
    <name evidence="1" type="ORF">BIFPSEUDO_02782</name>
</gene>
<reference evidence="1 2" key="1">
    <citation type="submission" date="2009-02" db="EMBL/GenBank/DDBJ databases">
        <title>Draft genome sequence of Bifidobacterium pseudocatenulatum (DSM 20438).</title>
        <authorList>
            <person name="Sudarsanam P."/>
            <person name="Ley R."/>
            <person name="Guruge J."/>
            <person name="Turnbaugh P.J."/>
            <person name="Mahowald M."/>
            <person name="Liep D."/>
            <person name="Gordon J."/>
        </authorList>
    </citation>
    <scope>NUCLEOTIDE SEQUENCE [LARGE SCALE GENOMIC DNA]</scope>
    <source>
        <strain evidence="1 2">DSM 20438</strain>
    </source>
</reference>
<dbReference type="Proteomes" id="UP000003875">
    <property type="component" value="Unassembled WGS sequence"/>
</dbReference>
<dbReference type="AlphaFoldDB" id="C0BQX7"/>
<dbReference type="EMBL" id="ABXX02000001">
    <property type="protein sequence ID" value="EEG71890.1"/>
    <property type="molecule type" value="Genomic_DNA"/>
</dbReference>